<feature type="chain" id="PRO_5043730433" description="Secreted protein" evidence="1">
    <location>
        <begin position="23"/>
        <end position="152"/>
    </location>
</feature>
<gene>
    <name evidence="2" type="ORF">CDAR_589191</name>
</gene>
<accession>A0AAV4TDV5</accession>
<evidence type="ECO:0000313" key="2">
    <source>
        <dbReference type="EMBL" id="GIY42153.1"/>
    </source>
</evidence>
<name>A0AAV4TDV5_9ARAC</name>
<dbReference type="Proteomes" id="UP001054837">
    <property type="component" value="Unassembled WGS sequence"/>
</dbReference>
<sequence length="152" mass="17124">MFPCLFCAWVFVALALFPGETGVSPPSLCSNELVANCRVCILVCIAKVYCCISNTMSVQSSRYRNWLDGDTLAPKGRKQHLSPRFAYCTKSFAFSSFDVTVHFSATCPVLSPFPERAAPPSRIVPFPPSDISLPWKANRLRKRINCWEKRKR</sequence>
<dbReference type="AlphaFoldDB" id="A0AAV4TDV5"/>
<evidence type="ECO:0000313" key="3">
    <source>
        <dbReference type="Proteomes" id="UP001054837"/>
    </source>
</evidence>
<keyword evidence="1" id="KW-0732">Signal</keyword>
<keyword evidence="3" id="KW-1185">Reference proteome</keyword>
<evidence type="ECO:0008006" key="4">
    <source>
        <dbReference type="Google" id="ProtNLM"/>
    </source>
</evidence>
<organism evidence="2 3">
    <name type="scientific">Caerostris darwini</name>
    <dbReference type="NCBI Taxonomy" id="1538125"/>
    <lineage>
        <taxon>Eukaryota</taxon>
        <taxon>Metazoa</taxon>
        <taxon>Ecdysozoa</taxon>
        <taxon>Arthropoda</taxon>
        <taxon>Chelicerata</taxon>
        <taxon>Arachnida</taxon>
        <taxon>Araneae</taxon>
        <taxon>Araneomorphae</taxon>
        <taxon>Entelegynae</taxon>
        <taxon>Araneoidea</taxon>
        <taxon>Araneidae</taxon>
        <taxon>Caerostris</taxon>
    </lineage>
</organism>
<dbReference type="EMBL" id="BPLQ01009159">
    <property type="protein sequence ID" value="GIY42153.1"/>
    <property type="molecule type" value="Genomic_DNA"/>
</dbReference>
<feature type="signal peptide" evidence="1">
    <location>
        <begin position="1"/>
        <end position="22"/>
    </location>
</feature>
<protein>
    <recommendedName>
        <fullName evidence="4">Secreted protein</fullName>
    </recommendedName>
</protein>
<proteinExistence type="predicted"/>
<comment type="caution">
    <text evidence="2">The sequence shown here is derived from an EMBL/GenBank/DDBJ whole genome shotgun (WGS) entry which is preliminary data.</text>
</comment>
<evidence type="ECO:0000256" key="1">
    <source>
        <dbReference type="SAM" id="SignalP"/>
    </source>
</evidence>
<reference evidence="2 3" key="1">
    <citation type="submission" date="2021-06" db="EMBL/GenBank/DDBJ databases">
        <title>Caerostris darwini draft genome.</title>
        <authorList>
            <person name="Kono N."/>
            <person name="Arakawa K."/>
        </authorList>
    </citation>
    <scope>NUCLEOTIDE SEQUENCE [LARGE SCALE GENOMIC DNA]</scope>
</reference>